<organism evidence="1 2">
    <name type="scientific">Dictyostelium firmibasis</name>
    <dbReference type="NCBI Taxonomy" id="79012"/>
    <lineage>
        <taxon>Eukaryota</taxon>
        <taxon>Amoebozoa</taxon>
        <taxon>Evosea</taxon>
        <taxon>Eumycetozoa</taxon>
        <taxon>Dictyostelia</taxon>
        <taxon>Dictyosteliales</taxon>
        <taxon>Dictyosteliaceae</taxon>
        <taxon>Dictyostelium</taxon>
    </lineage>
</organism>
<reference evidence="1 2" key="1">
    <citation type="submission" date="2023-11" db="EMBL/GenBank/DDBJ databases">
        <title>Dfirmibasis_genome.</title>
        <authorList>
            <person name="Edelbroek B."/>
            <person name="Kjellin J."/>
            <person name="Jerlstrom-Hultqvist J."/>
            <person name="Soderbom F."/>
        </authorList>
    </citation>
    <scope>NUCLEOTIDE SEQUENCE [LARGE SCALE GENOMIC DNA]</scope>
    <source>
        <strain evidence="1 2">TNS-C-14</strain>
    </source>
</reference>
<proteinExistence type="predicted"/>
<keyword evidence="2" id="KW-1185">Reference proteome</keyword>
<dbReference type="EMBL" id="JAVFKY010000002">
    <property type="protein sequence ID" value="KAK5581155.1"/>
    <property type="molecule type" value="Genomic_DNA"/>
</dbReference>
<accession>A0AAN7U3V9</accession>
<evidence type="ECO:0000313" key="2">
    <source>
        <dbReference type="Proteomes" id="UP001344447"/>
    </source>
</evidence>
<name>A0AAN7U3V9_9MYCE</name>
<dbReference type="Proteomes" id="UP001344447">
    <property type="component" value="Unassembled WGS sequence"/>
</dbReference>
<gene>
    <name evidence="1" type="ORF">RB653_001184</name>
</gene>
<protein>
    <submittedName>
        <fullName evidence="1">Uncharacterized protein</fullName>
    </submittedName>
</protein>
<comment type="caution">
    <text evidence="1">The sequence shown here is derived from an EMBL/GenBank/DDBJ whole genome shotgun (WGS) entry which is preliminary data.</text>
</comment>
<sequence>MLFKSLQSIVSKSLSSVNYIENKNLNGQNQSKNNVSLLDNAKILSGNNGNNINILGNLTDN</sequence>
<dbReference type="AlphaFoldDB" id="A0AAN7U3V9"/>
<evidence type="ECO:0000313" key="1">
    <source>
        <dbReference type="EMBL" id="KAK5581155.1"/>
    </source>
</evidence>